<feature type="repeat" description="WD" evidence="4">
    <location>
        <begin position="238"/>
        <end position="279"/>
    </location>
</feature>
<organism evidence="5 6">
    <name type="scientific">Tilletia walkeri</name>
    <dbReference type="NCBI Taxonomy" id="117179"/>
    <lineage>
        <taxon>Eukaryota</taxon>
        <taxon>Fungi</taxon>
        <taxon>Dikarya</taxon>
        <taxon>Basidiomycota</taxon>
        <taxon>Ustilaginomycotina</taxon>
        <taxon>Exobasidiomycetes</taxon>
        <taxon>Tilletiales</taxon>
        <taxon>Tilletiaceae</taxon>
        <taxon>Tilletia</taxon>
    </lineage>
</organism>
<dbReference type="GO" id="GO:0051015">
    <property type="term" value="F:actin filament binding"/>
    <property type="evidence" value="ECO:0007669"/>
    <property type="project" value="TreeGrafter"/>
</dbReference>
<dbReference type="Gene3D" id="2.130.10.10">
    <property type="entry name" value="YVTN repeat-like/Quinoprotein amine dehydrogenase"/>
    <property type="match status" value="2"/>
</dbReference>
<evidence type="ECO:0000256" key="2">
    <source>
        <dbReference type="ARBA" id="ARBA00022737"/>
    </source>
</evidence>
<reference evidence="5" key="1">
    <citation type="submission" date="2016-04" db="EMBL/GenBank/DDBJ databases">
        <authorList>
            <person name="Nguyen H.D."/>
            <person name="Samba Siva P."/>
            <person name="Cullis J."/>
            <person name="Levesque C.A."/>
            <person name="Hambleton S."/>
        </authorList>
    </citation>
    <scope>NUCLEOTIDE SEQUENCE</scope>
    <source>
        <strain evidence="5">DAOMC 236422</strain>
    </source>
</reference>
<dbReference type="SUPFAM" id="SSF50978">
    <property type="entry name" value="WD40 repeat-like"/>
    <property type="match status" value="1"/>
</dbReference>
<dbReference type="AlphaFoldDB" id="A0A8X7N6C5"/>
<evidence type="ECO:0000256" key="4">
    <source>
        <dbReference type="PROSITE-ProRule" id="PRU00221"/>
    </source>
</evidence>
<evidence type="ECO:0000313" key="6">
    <source>
        <dbReference type="Proteomes" id="UP000078113"/>
    </source>
</evidence>
<dbReference type="PROSITE" id="PS50082">
    <property type="entry name" value="WD_REPEATS_2"/>
    <property type="match status" value="5"/>
</dbReference>
<protein>
    <recommendedName>
        <fullName evidence="7">Anaphase-promoting complex subunit 4 WD40 domain-containing protein</fullName>
    </recommendedName>
</protein>
<comment type="similarity">
    <text evidence="3">Belongs to the WD repeat AIP1 family.</text>
</comment>
<dbReference type="GO" id="GO:0030042">
    <property type="term" value="P:actin filament depolymerization"/>
    <property type="evidence" value="ECO:0007669"/>
    <property type="project" value="TreeGrafter"/>
</dbReference>
<feature type="repeat" description="WD" evidence="4">
    <location>
        <begin position="599"/>
        <end position="635"/>
    </location>
</feature>
<dbReference type="SMART" id="SM00320">
    <property type="entry name" value="WD40"/>
    <property type="match status" value="10"/>
</dbReference>
<sequence length="635" mass="65634">MSATLRSLYPANPATARAQSTKLSSDAQGTTLSYAAGRTAIVRPVPNSPSPAKVKSAISYAEHSQPTTVARISPSGYYCASADAGGNVRIWDLVGGEQILKSEVRVVAGRLNDLCWDGENARMIAVGNGREFFGRAFLVDTGSSAGEISGHSKPLNAVALKPQRPFRAVTASDDNTLVFYHGVPFKYNLTLTTHSRFVQDVKYAPNGERFVSVGSDGKCFAYDGKSGEMAFELMGEGGNAHAGTIFAVDFAQDSKRIVTASADGTVKVWDLDAKALLSSFDFNGKNDLGSQAGGAGGGATVDQQVGVTWLSGVEGFASVSLGGEINIVSGVSQGVSGAKMSKLHGACASITSLVKSSSSSGGALLAGTFDGRVLAYDAQGNASLVQGPRHASAVSALVLGPDNSIVSIGMDETLRVIGSDGVYASSPSVGTTGYPKFLSVGGEGGAVFVGTATGIDIFTSLPSSANKTHVPQKYTISSIAAAAAQNTLAVGAEDGKVYVYTYGGGSKLDEVKQLVRQATISALAFSADGTLLAVGEGNGKITVYNTADWSVKTSAWTFHTARVQTIQFSPDGTHAISGSLDTHVYVWSVAKPMKRIQVAKAHANGVTAVCWLDDSSFASAGADACIKVWDVKKHA</sequence>
<dbReference type="PROSITE" id="PS00678">
    <property type="entry name" value="WD_REPEATS_1"/>
    <property type="match status" value="1"/>
</dbReference>
<dbReference type="InterPro" id="IPR011047">
    <property type="entry name" value="Quinoprotein_ADH-like_sf"/>
</dbReference>
<dbReference type="Pfam" id="PF00400">
    <property type="entry name" value="WD40"/>
    <property type="match status" value="7"/>
</dbReference>
<dbReference type="PRINTS" id="PR00320">
    <property type="entry name" value="GPROTEINBRPT"/>
</dbReference>
<feature type="repeat" description="WD" evidence="4">
    <location>
        <begin position="191"/>
        <end position="232"/>
    </location>
</feature>
<dbReference type="FunFam" id="2.130.10.10:FF:000167">
    <property type="entry name" value="Actin-interacting protein 1"/>
    <property type="match status" value="1"/>
</dbReference>
<evidence type="ECO:0000256" key="1">
    <source>
        <dbReference type="ARBA" id="ARBA00022574"/>
    </source>
</evidence>
<evidence type="ECO:0008006" key="7">
    <source>
        <dbReference type="Google" id="ProtNLM"/>
    </source>
</evidence>
<dbReference type="InterPro" id="IPR036322">
    <property type="entry name" value="WD40_repeat_dom_sf"/>
</dbReference>
<accession>A0A8X7N6C5</accession>
<comment type="caution">
    <text evidence="5">The sequence shown here is derived from an EMBL/GenBank/DDBJ whole genome shotgun (WGS) entry which is preliminary data.</text>
</comment>
<keyword evidence="1 4" id="KW-0853">WD repeat</keyword>
<dbReference type="PANTHER" id="PTHR19856:SF0">
    <property type="entry name" value="WD REPEAT-CONTAINING PROTEIN 1"/>
    <property type="match status" value="1"/>
</dbReference>
<name>A0A8X7N6C5_9BASI</name>
<dbReference type="InterPro" id="IPR020472">
    <property type="entry name" value="WD40_PAC1"/>
</dbReference>
<reference evidence="5" key="2">
    <citation type="journal article" date="2019" name="IMA Fungus">
        <title>Genome sequencing and comparison of five Tilletia species to identify candidate genes for the detection of regulated species infecting wheat.</title>
        <authorList>
            <person name="Nguyen H.D.T."/>
            <person name="Sultana T."/>
            <person name="Kesanakurti P."/>
            <person name="Hambleton S."/>
        </authorList>
    </citation>
    <scope>NUCLEOTIDE SEQUENCE</scope>
    <source>
        <strain evidence="5">DAOMC 236422</strain>
    </source>
</reference>
<feature type="repeat" description="WD" evidence="4">
    <location>
        <begin position="60"/>
        <end position="101"/>
    </location>
</feature>
<dbReference type="PANTHER" id="PTHR19856">
    <property type="entry name" value="WD-REPEATCONTAINING PROTEIN WDR1"/>
    <property type="match status" value="1"/>
</dbReference>
<dbReference type="GO" id="GO:0030864">
    <property type="term" value="C:cortical actin cytoskeleton"/>
    <property type="evidence" value="ECO:0007669"/>
    <property type="project" value="TreeGrafter"/>
</dbReference>
<gene>
    <name evidence="5" type="ORF">A4X09_0g5870</name>
</gene>
<dbReference type="FunFam" id="2.130.10.10:FF:000102">
    <property type="entry name" value="Actin-interacting protein 1"/>
    <property type="match status" value="1"/>
</dbReference>
<keyword evidence="6" id="KW-1185">Reference proteome</keyword>
<dbReference type="PROSITE" id="PS50294">
    <property type="entry name" value="WD_REPEATS_REGION"/>
    <property type="match status" value="3"/>
</dbReference>
<dbReference type="EMBL" id="LWDG02000329">
    <property type="protein sequence ID" value="KAE8266475.1"/>
    <property type="molecule type" value="Genomic_DNA"/>
</dbReference>
<dbReference type="Proteomes" id="UP000078113">
    <property type="component" value="Unassembled WGS sequence"/>
</dbReference>
<keyword evidence="2" id="KW-0677">Repeat</keyword>
<proteinExistence type="inferred from homology"/>
<dbReference type="InterPro" id="IPR015943">
    <property type="entry name" value="WD40/YVTN_repeat-like_dom_sf"/>
</dbReference>
<dbReference type="InterPro" id="IPR001680">
    <property type="entry name" value="WD40_rpt"/>
</dbReference>
<feature type="repeat" description="WD" evidence="4">
    <location>
        <begin position="556"/>
        <end position="589"/>
    </location>
</feature>
<evidence type="ECO:0000313" key="5">
    <source>
        <dbReference type="EMBL" id="KAE8266475.1"/>
    </source>
</evidence>
<dbReference type="InterPro" id="IPR019775">
    <property type="entry name" value="WD40_repeat_CS"/>
</dbReference>
<evidence type="ECO:0000256" key="3">
    <source>
        <dbReference type="ARBA" id="ARBA00038366"/>
    </source>
</evidence>
<dbReference type="SUPFAM" id="SSF50998">
    <property type="entry name" value="Quinoprotein alcohol dehydrogenase-like"/>
    <property type="match status" value="1"/>
</dbReference>